<keyword evidence="1" id="KW-0472">Membrane</keyword>
<dbReference type="EMBL" id="CAJPDS010000057">
    <property type="protein sequence ID" value="CAF9930933.1"/>
    <property type="molecule type" value="Genomic_DNA"/>
</dbReference>
<organism evidence="2 3">
    <name type="scientific">Heterodermia speciosa</name>
    <dbReference type="NCBI Taxonomy" id="116794"/>
    <lineage>
        <taxon>Eukaryota</taxon>
        <taxon>Fungi</taxon>
        <taxon>Dikarya</taxon>
        <taxon>Ascomycota</taxon>
        <taxon>Pezizomycotina</taxon>
        <taxon>Lecanoromycetes</taxon>
        <taxon>OSLEUM clade</taxon>
        <taxon>Lecanoromycetidae</taxon>
        <taxon>Caliciales</taxon>
        <taxon>Physciaceae</taxon>
        <taxon>Heterodermia</taxon>
    </lineage>
</organism>
<feature type="transmembrane region" description="Helical" evidence="1">
    <location>
        <begin position="89"/>
        <end position="107"/>
    </location>
</feature>
<evidence type="ECO:0000313" key="2">
    <source>
        <dbReference type="EMBL" id="CAF9930933.1"/>
    </source>
</evidence>
<keyword evidence="1" id="KW-0812">Transmembrane</keyword>
<dbReference type="Proteomes" id="UP000664521">
    <property type="component" value="Unassembled WGS sequence"/>
</dbReference>
<comment type="caution">
    <text evidence="2">The sequence shown here is derived from an EMBL/GenBank/DDBJ whole genome shotgun (WGS) entry which is preliminary data.</text>
</comment>
<dbReference type="AlphaFoldDB" id="A0A8H3FU60"/>
<gene>
    <name evidence="2" type="ORF">HETSPECPRED_007750</name>
</gene>
<reference evidence="2" key="1">
    <citation type="submission" date="2021-03" db="EMBL/GenBank/DDBJ databases">
        <authorList>
            <person name="Tagirdzhanova G."/>
        </authorList>
    </citation>
    <scope>NUCLEOTIDE SEQUENCE</scope>
</reference>
<name>A0A8H3FU60_9LECA</name>
<accession>A0A8H3FU60</accession>
<keyword evidence="1" id="KW-1133">Transmembrane helix</keyword>
<dbReference type="OrthoDB" id="5408102at2759"/>
<sequence>MLSSNLSVPRILLVRRHLRPPKHLFPDRKLRPFTSNSQLLLVSSQTPRPQLPFLHARSSQHLLRFNLQSQLARYLTTETKQELKVASKLVGYFYALVFLGIIIYLGVQNEYLHRTYAPPPEWTISSRLLYCNVRLKEDPNANIGRDIDKANCGVLWRELIKRLENPEKDGEGLRPILQEEGAIYVEGVGKTGFDISSRSEPWRRAYFEAIMGAARTAESLDGWVRDTTRNMIFPQAVVIGPSNPRPKPVPLGANPAPLEGNCLPAFEKPEAYYMKILTTHGFTSGQRLAAALAHGDWLDFKGLPSSAEEMYDWGLDIAMGSLPVGVNNVVDNQTGIINPHAKHISSNILAATTALATHHARNNNLASALPILLSILRARRQLSFPPVTPPPAEIPQEDNSMGFVTMRWFVKDIIFSYPEYPPAPPTGDDIPLRTPTCICEEAGLMAHIGEIFFASSSQASASQNSTPKASGLSWTRDAVELAEMMLASIPSGDEDEEARVKCADCFRVGVTNWKYMVESMLREEQAREKELSEMAKKKASWFWGNSTSNAEAPDNISRWEREASMVDSRMQDIKAGAKTEEERRRAMGIGMGVLRGVFG</sequence>
<evidence type="ECO:0000313" key="3">
    <source>
        <dbReference type="Proteomes" id="UP000664521"/>
    </source>
</evidence>
<proteinExistence type="predicted"/>
<protein>
    <submittedName>
        <fullName evidence="2">Uncharacterized protein</fullName>
    </submittedName>
</protein>
<keyword evidence="3" id="KW-1185">Reference proteome</keyword>
<evidence type="ECO:0000256" key="1">
    <source>
        <dbReference type="SAM" id="Phobius"/>
    </source>
</evidence>